<dbReference type="OrthoDB" id="8922241at2759"/>
<keyword evidence="1" id="KW-0862">Zinc</keyword>
<keyword evidence="1" id="KW-0863">Zinc-finger</keyword>
<dbReference type="RefSeq" id="XP_027203867.1">
    <property type="nucleotide sequence ID" value="XM_027348066.1"/>
</dbReference>
<feature type="compositionally biased region" description="Low complexity" evidence="2">
    <location>
        <begin position="65"/>
        <end position="79"/>
    </location>
</feature>
<dbReference type="SMART" id="SM00355">
    <property type="entry name" value="ZnF_C2H2"/>
    <property type="match status" value="2"/>
</dbReference>
<keyword evidence="1" id="KW-0479">Metal-binding</keyword>
<dbReference type="InterPro" id="IPR036236">
    <property type="entry name" value="Znf_C2H2_sf"/>
</dbReference>
<proteinExistence type="predicted"/>
<dbReference type="PROSITE" id="PS50157">
    <property type="entry name" value="ZINC_FINGER_C2H2_2"/>
    <property type="match status" value="1"/>
</dbReference>
<dbReference type="Proteomes" id="UP000515146">
    <property type="component" value="Unplaced"/>
</dbReference>
<name>A0A6P6YF16_DERPT</name>
<organism evidence="4 5">
    <name type="scientific">Dermatophagoides pteronyssinus</name>
    <name type="common">European house dust mite</name>
    <dbReference type="NCBI Taxonomy" id="6956"/>
    <lineage>
        <taxon>Eukaryota</taxon>
        <taxon>Metazoa</taxon>
        <taxon>Ecdysozoa</taxon>
        <taxon>Arthropoda</taxon>
        <taxon>Chelicerata</taxon>
        <taxon>Arachnida</taxon>
        <taxon>Acari</taxon>
        <taxon>Acariformes</taxon>
        <taxon>Sarcoptiformes</taxon>
        <taxon>Astigmata</taxon>
        <taxon>Psoroptidia</taxon>
        <taxon>Analgoidea</taxon>
        <taxon>Pyroglyphidae</taxon>
        <taxon>Dermatophagoidinae</taxon>
        <taxon>Dermatophagoides</taxon>
    </lineage>
</organism>
<dbReference type="AlphaFoldDB" id="A0A6P6YF16"/>
<reference evidence="5" key="1">
    <citation type="submission" date="2025-08" db="UniProtKB">
        <authorList>
            <consortium name="RefSeq"/>
        </authorList>
    </citation>
    <scope>IDENTIFICATION</scope>
    <source>
        <strain evidence="5">Airmid</strain>
    </source>
</reference>
<evidence type="ECO:0000313" key="4">
    <source>
        <dbReference type="Proteomes" id="UP000515146"/>
    </source>
</evidence>
<dbReference type="SUPFAM" id="SSF57667">
    <property type="entry name" value="beta-beta-alpha zinc fingers"/>
    <property type="match status" value="1"/>
</dbReference>
<dbReference type="InterPro" id="IPR013087">
    <property type="entry name" value="Znf_C2H2_type"/>
</dbReference>
<dbReference type="GO" id="GO:0008270">
    <property type="term" value="F:zinc ion binding"/>
    <property type="evidence" value="ECO:0007669"/>
    <property type="project" value="UniProtKB-KW"/>
</dbReference>
<dbReference type="KEGG" id="dpte:113797652"/>
<dbReference type="PROSITE" id="PS00028">
    <property type="entry name" value="ZINC_FINGER_C2H2_1"/>
    <property type="match status" value="1"/>
</dbReference>
<dbReference type="InParanoid" id="A0A6P6YF16"/>
<dbReference type="Gene3D" id="3.30.160.60">
    <property type="entry name" value="Classic Zinc Finger"/>
    <property type="match status" value="1"/>
</dbReference>
<gene>
    <name evidence="5" type="primary">LOC113797652</name>
</gene>
<evidence type="ECO:0000313" key="5">
    <source>
        <dbReference type="RefSeq" id="XP_027203867.1"/>
    </source>
</evidence>
<feature type="region of interest" description="Disordered" evidence="2">
    <location>
        <begin position="59"/>
        <end position="110"/>
    </location>
</feature>
<accession>A0A6P6YF16</accession>
<evidence type="ECO:0000256" key="2">
    <source>
        <dbReference type="SAM" id="MobiDB-lite"/>
    </source>
</evidence>
<feature type="domain" description="C2H2-type" evidence="3">
    <location>
        <begin position="144"/>
        <end position="167"/>
    </location>
</feature>
<evidence type="ECO:0000256" key="1">
    <source>
        <dbReference type="PROSITE-ProRule" id="PRU00042"/>
    </source>
</evidence>
<keyword evidence="4" id="KW-1185">Reference proteome</keyword>
<sequence length="174" mass="19984">MDKKNIERDILKNIEFMIKCNNDRLQCIENKQSNESAEEMKLLHTNLSILTRLKQNFHAQSNSLQQSKSDPQPSTSSSTNMVDNPIKRELSSKSSNKGAKKSRTDSIPERDADGFPNCKYCSYRTASIKYFRFHLQGHRGKKVYSCSKCSAIFKTKNGLKNHLIGNHLRLLKMK</sequence>
<evidence type="ECO:0000259" key="3">
    <source>
        <dbReference type="PROSITE" id="PS50157"/>
    </source>
</evidence>
<protein>
    <submittedName>
        <fullName evidence="5">Probable transcription factor Ken</fullName>
    </submittedName>
</protein>